<dbReference type="InterPro" id="IPR003594">
    <property type="entry name" value="HATPase_dom"/>
</dbReference>
<dbReference type="Gene3D" id="1.20.5.1930">
    <property type="match status" value="1"/>
</dbReference>
<organism evidence="12 13">
    <name type="scientific">Brevibacterium celere</name>
    <dbReference type="NCBI Taxonomy" id="225845"/>
    <lineage>
        <taxon>Bacteria</taxon>
        <taxon>Bacillati</taxon>
        <taxon>Actinomycetota</taxon>
        <taxon>Actinomycetes</taxon>
        <taxon>Micrococcales</taxon>
        <taxon>Brevibacteriaceae</taxon>
        <taxon>Brevibacterium</taxon>
    </lineage>
</organism>
<keyword evidence="10" id="KW-0812">Transmembrane</keyword>
<evidence type="ECO:0000256" key="7">
    <source>
        <dbReference type="ARBA" id="ARBA00022840"/>
    </source>
</evidence>
<feature type="transmembrane region" description="Helical" evidence="10">
    <location>
        <begin position="198"/>
        <end position="218"/>
    </location>
</feature>
<dbReference type="PROSITE" id="PS50109">
    <property type="entry name" value="HIS_KIN"/>
    <property type="match status" value="1"/>
</dbReference>
<comment type="catalytic activity">
    <reaction evidence="1">
        <text>ATP + protein L-histidine = ADP + protein N-phospho-L-histidine.</text>
        <dbReference type="EC" id="2.7.13.3"/>
    </reaction>
</comment>
<dbReference type="EC" id="2.7.13.3" evidence="2"/>
<evidence type="ECO:0000256" key="8">
    <source>
        <dbReference type="ARBA" id="ARBA00023012"/>
    </source>
</evidence>
<comment type="caution">
    <text evidence="12">The sequence shown here is derived from an EMBL/GenBank/DDBJ whole genome shotgun (WGS) entry which is preliminary data.</text>
</comment>
<name>A0A366IEU7_9MICO</name>
<reference evidence="12 13" key="1">
    <citation type="submission" date="2018-06" db="EMBL/GenBank/DDBJ databases">
        <title>Freshwater and sediment microbial communities from various areas in North America, analyzing microbe dynamics in response to fracking.</title>
        <authorList>
            <person name="Lamendella R."/>
        </authorList>
    </citation>
    <scope>NUCLEOTIDE SEQUENCE [LARGE SCALE GENOMIC DNA]</scope>
    <source>
        <strain evidence="12 13">3b_TX</strain>
    </source>
</reference>
<keyword evidence="13" id="KW-1185">Reference proteome</keyword>
<evidence type="ECO:0000256" key="3">
    <source>
        <dbReference type="ARBA" id="ARBA00022553"/>
    </source>
</evidence>
<dbReference type="EMBL" id="QNSB01000010">
    <property type="protein sequence ID" value="RBP69913.1"/>
    <property type="molecule type" value="Genomic_DNA"/>
</dbReference>
<dbReference type="Pfam" id="PF02518">
    <property type="entry name" value="HATPase_c"/>
    <property type="match status" value="1"/>
</dbReference>
<keyword evidence="10" id="KW-1133">Transmembrane helix</keyword>
<evidence type="ECO:0000256" key="9">
    <source>
        <dbReference type="SAM" id="MobiDB-lite"/>
    </source>
</evidence>
<sequence length="476" mass="49613">MAEHGYDRRMSRTADDDARGEAPRRPVRLRLILLSILALLLQLPFAIALSLAADIDPLARIIRIGVAAASPLVFALTQRWPGPRVAILAVLTLLDVLVWAGLAPGGEPEGRHGLGSAVDPGFDSGPDGVGPWRGPGGGPWGWDESFGGPETAPFHAAFCFALVAAIVRGRWAWAVASAGGLWLGALIIAPLVAVEWSVGRVVTATLGLAVTVGIGALLRHREQTRAAAAERAERRHAEAAQAERIRIARELHDVLGHSLSQINVQAGVGEHLIDRDPEQARRALAAIKELSSSGLDEVRAVLRTMRSAPLTPVRGLDDLPELIATMGGGPRIRLIDRRRDSDAGANGIGAGPDDNGGTGAPLSRAVDAAGYRIVQEALTNVVRHAEAETVTVEIATAGPFVEITVADDGRGMAATERGRGEAATDEGSGIPGMRERAEILGGTFSMTGGSHGGTTVTVRLPRSGSGSPDTPGASRA</sequence>
<evidence type="ECO:0000256" key="4">
    <source>
        <dbReference type="ARBA" id="ARBA00022679"/>
    </source>
</evidence>
<dbReference type="InterPro" id="IPR011712">
    <property type="entry name" value="Sig_transdc_His_kin_sub3_dim/P"/>
</dbReference>
<dbReference type="Proteomes" id="UP000253509">
    <property type="component" value="Unassembled WGS sequence"/>
</dbReference>
<dbReference type="InterPro" id="IPR005467">
    <property type="entry name" value="His_kinase_dom"/>
</dbReference>
<dbReference type="Gene3D" id="3.30.565.10">
    <property type="entry name" value="Histidine kinase-like ATPase, C-terminal domain"/>
    <property type="match status" value="1"/>
</dbReference>
<feature type="transmembrane region" description="Helical" evidence="10">
    <location>
        <begin position="85"/>
        <end position="102"/>
    </location>
</feature>
<dbReference type="GO" id="GO:0046983">
    <property type="term" value="F:protein dimerization activity"/>
    <property type="evidence" value="ECO:0007669"/>
    <property type="project" value="InterPro"/>
</dbReference>
<proteinExistence type="predicted"/>
<keyword evidence="8" id="KW-0902">Two-component regulatory system</keyword>
<evidence type="ECO:0000256" key="5">
    <source>
        <dbReference type="ARBA" id="ARBA00022741"/>
    </source>
</evidence>
<feature type="region of interest" description="Disordered" evidence="9">
    <location>
        <begin position="411"/>
        <end position="476"/>
    </location>
</feature>
<evidence type="ECO:0000256" key="6">
    <source>
        <dbReference type="ARBA" id="ARBA00022777"/>
    </source>
</evidence>
<gene>
    <name evidence="12" type="ORF">DFO65_11071</name>
</gene>
<dbReference type="CDD" id="cd16917">
    <property type="entry name" value="HATPase_UhpB-NarQ-NarX-like"/>
    <property type="match status" value="1"/>
</dbReference>
<keyword evidence="5" id="KW-0547">Nucleotide-binding</keyword>
<dbReference type="GO" id="GO:0005524">
    <property type="term" value="F:ATP binding"/>
    <property type="evidence" value="ECO:0007669"/>
    <property type="project" value="UniProtKB-KW"/>
</dbReference>
<dbReference type="InterPro" id="IPR036890">
    <property type="entry name" value="HATPase_C_sf"/>
</dbReference>
<dbReference type="InterPro" id="IPR050482">
    <property type="entry name" value="Sensor_HK_TwoCompSys"/>
</dbReference>
<keyword evidence="3" id="KW-0597">Phosphoprotein</keyword>
<dbReference type="SMART" id="SM00387">
    <property type="entry name" value="HATPase_c"/>
    <property type="match status" value="1"/>
</dbReference>
<feature type="compositionally biased region" description="Gly residues" evidence="9">
    <location>
        <begin position="346"/>
        <end position="359"/>
    </location>
</feature>
<feature type="compositionally biased region" description="Low complexity" evidence="9">
    <location>
        <begin position="441"/>
        <end position="458"/>
    </location>
</feature>
<evidence type="ECO:0000256" key="1">
    <source>
        <dbReference type="ARBA" id="ARBA00000085"/>
    </source>
</evidence>
<keyword evidence="10" id="KW-0472">Membrane</keyword>
<evidence type="ECO:0000256" key="2">
    <source>
        <dbReference type="ARBA" id="ARBA00012438"/>
    </source>
</evidence>
<evidence type="ECO:0000313" key="13">
    <source>
        <dbReference type="Proteomes" id="UP000253509"/>
    </source>
</evidence>
<evidence type="ECO:0000259" key="11">
    <source>
        <dbReference type="PROSITE" id="PS50109"/>
    </source>
</evidence>
<protein>
    <recommendedName>
        <fullName evidence="2">histidine kinase</fullName>
        <ecNumber evidence="2">2.7.13.3</ecNumber>
    </recommendedName>
</protein>
<keyword evidence="6 12" id="KW-0418">Kinase</keyword>
<accession>A0A366IEU7</accession>
<evidence type="ECO:0000256" key="10">
    <source>
        <dbReference type="SAM" id="Phobius"/>
    </source>
</evidence>
<feature type="domain" description="Histidine kinase" evidence="11">
    <location>
        <begin position="372"/>
        <end position="464"/>
    </location>
</feature>
<keyword evidence="4" id="KW-0808">Transferase</keyword>
<feature type="transmembrane region" description="Helical" evidence="10">
    <location>
        <begin position="58"/>
        <end position="76"/>
    </location>
</feature>
<dbReference type="GO" id="GO:0016020">
    <property type="term" value="C:membrane"/>
    <property type="evidence" value="ECO:0007669"/>
    <property type="project" value="InterPro"/>
</dbReference>
<dbReference type="Pfam" id="PF07730">
    <property type="entry name" value="HisKA_3"/>
    <property type="match status" value="1"/>
</dbReference>
<keyword evidence="7" id="KW-0067">ATP-binding</keyword>
<dbReference type="SUPFAM" id="SSF55874">
    <property type="entry name" value="ATPase domain of HSP90 chaperone/DNA topoisomerase II/histidine kinase"/>
    <property type="match status" value="1"/>
</dbReference>
<dbReference type="GO" id="GO:0000155">
    <property type="term" value="F:phosphorelay sensor kinase activity"/>
    <property type="evidence" value="ECO:0007669"/>
    <property type="project" value="InterPro"/>
</dbReference>
<feature type="transmembrane region" description="Helical" evidence="10">
    <location>
        <begin position="172"/>
        <end position="192"/>
    </location>
</feature>
<evidence type="ECO:0000313" key="12">
    <source>
        <dbReference type="EMBL" id="RBP69913.1"/>
    </source>
</evidence>
<feature type="region of interest" description="Disordered" evidence="9">
    <location>
        <begin position="1"/>
        <end position="20"/>
    </location>
</feature>
<dbReference type="PANTHER" id="PTHR24421">
    <property type="entry name" value="NITRATE/NITRITE SENSOR PROTEIN NARX-RELATED"/>
    <property type="match status" value="1"/>
</dbReference>
<feature type="transmembrane region" description="Helical" evidence="10">
    <location>
        <begin position="31"/>
        <end position="52"/>
    </location>
</feature>
<dbReference type="PANTHER" id="PTHR24421:SF10">
    <property type="entry name" value="NITRATE_NITRITE SENSOR PROTEIN NARQ"/>
    <property type="match status" value="1"/>
</dbReference>
<dbReference type="AlphaFoldDB" id="A0A366IEU7"/>
<feature type="region of interest" description="Disordered" evidence="9">
    <location>
        <begin position="343"/>
        <end position="362"/>
    </location>
</feature>
<feature type="transmembrane region" description="Helical" evidence="10">
    <location>
        <begin position="151"/>
        <end position="167"/>
    </location>
</feature>